<reference evidence="2" key="1">
    <citation type="journal article" date="2020" name="Nature">
        <title>Giant virus diversity and host interactions through global metagenomics.</title>
        <authorList>
            <person name="Schulz F."/>
            <person name="Roux S."/>
            <person name="Paez-Espino D."/>
            <person name="Jungbluth S."/>
            <person name="Walsh D.A."/>
            <person name="Denef V.J."/>
            <person name="McMahon K.D."/>
            <person name="Konstantinidis K.T."/>
            <person name="Eloe-Fadrosh E.A."/>
            <person name="Kyrpides N.C."/>
            <person name="Woyke T."/>
        </authorList>
    </citation>
    <scope>NUCLEOTIDE SEQUENCE</scope>
    <source>
        <strain evidence="2">GVMAG-S-3300013006-158</strain>
    </source>
</reference>
<feature type="compositionally biased region" description="Basic residues" evidence="1">
    <location>
        <begin position="581"/>
        <end position="590"/>
    </location>
</feature>
<proteinExistence type="predicted"/>
<dbReference type="EMBL" id="MN740938">
    <property type="protein sequence ID" value="QHU18850.1"/>
    <property type="molecule type" value="Genomic_DNA"/>
</dbReference>
<evidence type="ECO:0000313" key="2">
    <source>
        <dbReference type="EMBL" id="QHU18850.1"/>
    </source>
</evidence>
<evidence type="ECO:0000256" key="1">
    <source>
        <dbReference type="SAM" id="MobiDB-lite"/>
    </source>
</evidence>
<feature type="region of interest" description="Disordered" evidence="1">
    <location>
        <begin position="536"/>
        <end position="601"/>
    </location>
</feature>
<organism evidence="2">
    <name type="scientific">viral metagenome</name>
    <dbReference type="NCBI Taxonomy" id="1070528"/>
    <lineage>
        <taxon>unclassified sequences</taxon>
        <taxon>metagenomes</taxon>
        <taxon>organismal metagenomes</taxon>
    </lineage>
</organism>
<protein>
    <submittedName>
        <fullName evidence="2">Uncharacterized protein</fullName>
    </submittedName>
</protein>
<sequence>MAAAAMDTNIEEEIPTTMWIPTTMEERGFEQTMGAAFAKDILLPLTCRQESKKCILNASTAQPLSLLQNLTSMLTHCVGKDTIECLKIHYNTLRASVEHSKPTTQCNNIIGEPDNCWICGGEIILNHKNLGPECEHVFPIAQALVFTGLYEHALFETLSDKYKDAYKTGLQLEYRWAHRICNQVKNDTHFIDYKDNDFVIDREKIKDFINKLIDTKSYGTGEKLCIFLGKSNYKKGGESNYKKGKALLEKRVNEIASVCTPIIKIVKDLGLSATQHAQSTIIYVQQYIAKDPQCGGMVASLPVQNNVVPIIPTVGTRGPLSRITPDLSIALFNMYFYRCSNIWFGTYHAMLYPILKSNRIRAKQRLLISQSITEMESEFKNPIKEKFMRMLPTFGINLLTYLQRKYASIKNERERETKIWSRYQALTTQLIPIYTITSIYDYFRDYVKEKLQAKLQAKSYQPNSYQATSHQDISVMMIELLDGKQFKRFKDEQIRDYTEKVYHVVLDTPNMPTSGNMPANVLQEIDKILESTRQNTNTPIPNWFQNNSQNQSMSEPPLARITPSLNLGVPPNMPKSGNMSKKTKKRKRTPPKQLMSEPPLAIKTASLRRSQRLRNQGLRNQGSPNNSLNQSNNQSNNQSKQKRSRTTLENPTPSFRKKV</sequence>
<name>A0A6C0KQ61_9ZZZZ</name>
<feature type="region of interest" description="Disordered" evidence="1">
    <location>
        <begin position="616"/>
        <end position="659"/>
    </location>
</feature>
<feature type="compositionally biased region" description="Polar residues" evidence="1">
    <location>
        <begin position="536"/>
        <end position="554"/>
    </location>
</feature>
<dbReference type="AlphaFoldDB" id="A0A6C0KQ61"/>
<feature type="compositionally biased region" description="Low complexity" evidence="1">
    <location>
        <begin position="620"/>
        <end position="639"/>
    </location>
</feature>
<accession>A0A6C0KQ61</accession>